<dbReference type="Gene3D" id="1.20.1420.20">
    <property type="entry name" value="M75 peptidase, HXXE motif"/>
    <property type="match status" value="1"/>
</dbReference>
<dbReference type="PROSITE" id="PS51318">
    <property type="entry name" value="TAT"/>
    <property type="match status" value="1"/>
</dbReference>
<dbReference type="Pfam" id="PF09375">
    <property type="entry name" value="Peptidase_M75"/>
    <property type="match status" value="1"/>
</dbReference>
<dbReference type="CDD" id="cd14656">
    <property type="entry name" value="Imelysin-like_EfeO"/>
    <property type="match status" value="1"/>
</dbReference>
<dbReference type="InterPro" id="IPR006311">
    <property type="entry name" value="TAT_signal"/>
</dbReference>
<feature type="domain" description="Imelysin-like" evidence="5">
    <location>
        <begin position="56"/>
        <end position="287"/>
    </location>
</feature>
<evidence type="ECO:0000256" key="2">
    <source>
        <dbReference type="ARBA" id="ARBA00005989"/>
    </source>
</evidence>
<feature type="signal peptide" evidence="4">
    <location>
        <begin position="1"/>
        <end position="41"/>
    </location>
</feature>
<organism evidence="6 7">
    <name type="scientific">Teichococcus coralli</name>
    <dbReference type="NCBI Taxonomy" id="2545983"/>
    <lineage>
        <taxon>Bacteria</taxon>
        <taxon>Pseudomonadati</taxon>
        <taxon>Pseudomonadota</taxon>
        <taxon>Alphaproteobacteria</taxon>
        <taxon>Acetobacterales</taxon>
        <taxon>Roseomonadaceae</taxon>
        <taxon>Roseomonas</taxon>
    </lineage>
</organism>
<dbReference type="GO" id="GO:0030313">
    <property type="term" value="C:cell envelope"/>
    <property type="evidence" value="ECO:0007669"/>
    <property type="project" value="UniProtKB-SubCell"/>
</dbReference>
<evidence type="ECO:0000313" key="7">
    <source>
        <dbReference type="Proteomes" id="UP000460715"/>
    </source>
</evidence>
<feature type="chain" id="PRO_5032959149" evidence="4">
    <location>
        <begin position="42"/>
        <end position="295"/>
    </location>
</feature>
<comment type="subcellular location">
    <subcellularLocation>
        <location evidence="1">Cell envelope</location>
    </subcellularLocation>
</comment>
<keyword evidence="7" id="KW-1185">Reference proteome</keyword>
<sequence length="295" mass="31782">MTPPCPRPTPPRKDTPMRRLLLPGAGLLALSLAAALPPVHAARAAAVSPLELAGPIAQYKLYVIGEAKRLVEGTRAFTAAIKAGDLKRAQALYAPTRVHYERIEPLAELFSDLDSSIDSRADDHAEAEKDPGFTGFHRLEYGLFAQKSTEGLAPFADKLLADVQELQTRLQDLTTPPEKVVGGAAALIEEVAATKISGEEDRYSGADLSDVQANVDGSKKIVDLLRPLLVRADAPLLAKVDANFGKVDTVLARYRTPEGFKNYEALTRDDRNALQAPITALAEDLSRLRGTLGLD</sequence>
<evidence type="ECO:0000313" key="6">
    <source>
        <dbReference type="EMBL" id="MXP65109.1"/>
    </source>
</evidence>
<gene>
    <name evidence="6" type="primary">efeO</name>
    <name evidence="6" type="ORF">E0493_17320</name>
</gene>
<accession>A0A845BNY6</accession>
<dbReference type="InterPro" id="IPR034981">
    <property type="entry name" value="Imelysin-like_EfeO/Algp7"/>
</dbReference>
<comment type="caution">
    <text evidence="6">The sequence shown here is derived from an EMBL/GenBank/DDBJ whole genome shotgun (WGS) entry which is preliminary data.</text>
</comment>
<dbReference type="AlphaFoldDB" id="A0A845BNY6"/>
<dbReference type="Proteomes" id="UP000460715">
    <property type="component" value="Unassembled WGS sequence"/>
</dbReference>
<comment type="similarity">
    <text evidence="2">Belongs to the EfeM/EfeO family.</text>
</comment>
<protein>
    <submittedName>
        <fullName evidence="6">Iron uptake system protein EfeO</fullName>
    </submittedName>
</protein>
<evidence type="ECO:0000259" key="5">
    <source>
        <dbReference type="Pfam" id="PF09375"/>
    </source>
</evidence>
<dbReference type="OrthoDB" id="7348379at2"/>
<dbReference type="InterPro" id="IPR038352">
    <property type="entry name" value="Imelysin_sf"/>
</dbReference>
<dbReference type="InterPro" id="IPR050894">
    <property type="entry name" value="EfeM/EfeO_iron_uptake"/>
</dbReference>
<proteinExistence type="inferred from homology"/>
<name>A0A845BNY6_9PROT</name>
<reference evidence="6 7" key="1">
    <citation type="submission" date="2019-03" db="EMBL/GenBank/DDBJ databases">
        <title>Roseomonas sp. a novel Roseomonas species isolated from Sea whip Gorgonian.</title>
        <authorList>
            <person name="Li F."/>
            <person name="Pan X."/>
            <person name="Huang S."/>
            <person name="Li Z."/>
            <person name="Meng B."/>
        </authorList>
    </citation>
    <scope>NUCLEOTIDE SEQUENCE [LARGE SCALE GENOMIC DNA]</scope>
    <source>
        <strain evidence="6 7">M0104</strain>
    </source>
</reference>
<evidence type="ECO:0000256" key="3">
    <source>
        <dbReference type="ARBA" id="ARBA00022729"/>
    </source>
</evidence>
<dbReference type="PANTHER" id="PTHR39192">
    <property type="entry name" value="IRON UPTAKE SYSTEM COMPONENT EFEO"/>
    <property type="match status" value="1"/>
</dbReference>
<dbReference type="EMBL" id="SNVJ01000018">
    <property type="protein sequence ID" value="MXP65109.1"/>
    <property type="molecule type" value="Genomic_DNA"/>
</dbReference>
<dbReference type="InterPro" id="IPR053377">
    <property type="entry name" value="Iron_uptake_EfeM/EfeO"/>
</dbReference>
<keyword evidence="3 4" id="KW-0732">Signal</keyword>
<dbReference type="PANTHER" id="PTHR39192:SF1">
    <property type="entry name" value="IRON UPTAKE SYSTEM COMPONENT EFEO"/>
    <property type="match status" value="1"/>
</dbReference>
<evidence type="ECO:0000256" key="1">
    <source>
        <dbReference type="ARBA" id="ARBA00004196"/>
    </source>
</evidence>
<dbReference type="NCBIfam" id="NF041757">
    <property type="entry name" value="EfeO"/>
    <property type="match status" value="1"/>
</dbReference>
<dbReference type="InterPro" id="IPR018976">
    <property type="entry name" value="Imelysin-like"/>
</dbReference>
<dbReference type="NCBIfam" id="NF007697">
    <property type="entry name" value="PRK10378.1"/>
    <property type="match status" value="1"/>
</dbReference>
<evidence type="ECO:0000256" key="4">
    <source>
        <dbReference type="SAM" id="SignalP"/>
    </source>
</evidence>